<organism evidence="2 3">
    <name type="scientific">Leptospira ilyithenensis</name>
    <dbReference type="NCBI Taxonomy" id="2484901"/>
    <lineage>
        <taxon>Bacteria</taxon>
        <taxon>Pseudomonadati</taxon>
        <taxon>Spirochaetota</taxon>
        <taxon>Spirochaetia</taxon>
        <taxon>Leptospirales</taxon>
        <taxon>Leptospiraceae</taxon>
        <taxon>Leptospira</taxon>
    </lineage>
</organism>
<dbReference type="RefSeq" id="WP_135762501.1">
    <property type="nucleotide sequence ID" value="NZ_RQHV01000002.1"/>
</dbReference>
<feature type="compositionally biased region" description="Basic and acidic residues" evidence="1">
    <location>
        <begin position="166"/>
        <end position="187"/>
    </location>
</feature>
<keyword evidence="3" id="KW-1185">Reference proteome</keyword>
<evidence type="ECO:0000256" key="1">
    <source>
        <dbReference type="SAM" id="MobiDB-lite"/>
    </source>
</evidence>
<reference evidence="2" key="1">
    <citation type="journal article" date="2019" name="PLoS Negl. Trop. Dis.">
        <title>Revisiting the worldwide diversity of Leptospira species in the environment.</title>
        <authorList>
            <person name="Vincent A.T."/>
            <person name="Schiettekatte O."/>
            <person name="Bourhy P."/>
            <person name="Veyrier F.J."/>
            <person name="Picardeau M."/>
        </authorList>
    </citation>
    <scope>NUCLEOTIDE SEQUENCE [LARGE SCALE GENOMIC DNA]</scope>
    <source>
        <strain evidence="2">201400974</strain>
    </source>
</reference>
<accession>A0A4R9LV48</accession>
<dbReference type="EMBL" id="RQHV01000002">
    <property type="protein sequence ID" value="TGN14548.1"/>
    <property type="molecule type" value="Genomic_DNA"/>
</dbReference>
<comment type="caution">
    <text evidence="2">The sequence shown here is derived from an EMBL/GenBank/DDBJ whole genome shotgun (WGS) entry which is preliminary data.</text>
</comment>
<proteinExistence type="predicted"/>
<dbReference type="OrthoDB" id="345241at2"/>
<name>A0A4R9LV48_9LEPT</name>
<protein>
    <submittedName>
        <fullName evidence="2">DUF1569 domain-containing protein</fullName>
    </submittedName>
</protein>
<dbReference type="Proteomes" id="UP000298264">
    <property type="component" value="Unassembled WGS sequence"/>
</dbReference>
<gene>
    <name evidence="2" type="ORF">EHS11_00715</name>
</gene>
<evidence type="ECO:0000313" key="3">
    <source>
        <dbReference type="Proteomes" id="UP000298264"/>
    </source>
</evidence>
<sequence>MKTLLKFKQLGDVENELGIILACDRKPKYDLTVFQIFDFISAQIESSIQSATDSNRAGLFARFIGKYKFAKLLTSGSFTKANQIFGFPQKKESGEEKLAETRLKTAITAFKLHSGPFGFHPLYGDLDKKQWEKLHSLLAGYLFGYIALEGDEKIRFFKEKEAKREKFAQEKIESQHNKHRDGKEGHGNQHHPNRKWKSRKRNNYKGNKNGGKGGTK</sequence>
<feature type="compositionally biased region" description="Basic residues" evidence="1">
    <location>
        <begin position="188"/>
        <end position="203"/>
    </location>
</feature>
<feature type="region of interest" description="Disordered" evidence="1">
    <location>
        <begin position="166"/>
        <end position="216"/>
    </location>
</feature>
<evidence type="ECO:0000313" key="2">
    <source>
        <dbReference type="EMBL" id="TGN14548.1"/>
    </source>
</evidence>
<dbReference type="AlphaFoldDB" id="A0A4R9LV48"/>
<dbReference type="Pfam" id="PF07606">
    <property type="entry name" value="DUF1569"/>
    <property type="match status" value="1"/>
</dbReference>
<dbReference type="InterPro" id="IPR011463">
    <property type="entry name" value="DUF1569"/>
</dbReference>